<dbReference type="AlphaFoldDB" id="A0AAP7BWM7"/>
<accession>A0AAP7BWM7</accession>
<organism evidence="1 2">
    <name type="scientific">Clostridium perfringens</name>
    <dbReference type="NCBI Taxonomy" id="1502"/>
    <lineage>
        <taxon>Bacteria</taxon>
        <taxon>Bacillati</taxon>
        <taxon>Bacillota</taxon>
        <taxon>Clostridia</taxon>
        <taxon>Eubacteriales</taxon>
        <taxon>Clostridiaceae</taxon>
        <taxon>Clostridium</taxon>
    </lineage>
</organism>
<dbReference type="Gene3D" id="2.20.28.160">
    <property type="match status" value="1"/>
</dbReference>
<comment type="caution">
    <text evidence="1">The sequence shown here is derived from an EMBL/GenBank/DDBJ whole genome shotgun (WGS) entry which is preliminary data.</text>
</comment>
<gene>
    <name evidence="1" type="ORF">G6Z34_13885</name>
</gene>
<name>A0AAP7BWM7_CLOPF</name>
<evidence type="ECO:0000313" key="1">
    <source>
        <dbReference type="EMBL" id="NGU31176.1"/>
    </source>
</evidence>
<reference evidence="1 2" key="1">
    <citation type="submission" date="2020-02" db="EMBL/GenBank/DDBJ databases">
        <title>Genomic Insights into the Phylogeny and Genetic Plasticity of the Human and Animal Enteric Pathogen Clostridium perfringens.</title>
        <authorList>
            <person name="Feng Y."/>
            <person name="Hu Y."/>
        </authorList>
    </citation>
    <scope>NUCLEOTIDE SEQUENCE [LARGE SCALE GENOMIC DNA]</scope>
    <source>
        <strain evidence="1 2">CP-40</strain>
    </source>
</reference>
<evidence type="ECO:0000313" key="2">
    <source>
        <dbReference type="Proteomes" id="UP000481454"/>
    </source>
</evidence>
<sequence>MSVVKIFTAPVDIEIDCPYCAYEIEMTYNDFEDLMPSNYPGDWKGEKIECPECGKEIEIEDSSWD</sequence>
<dbReference type="RefSeq" id="WP_164801126.1">
    <property type="nucleotide sequence ID" value="NZ_JAALLZ010000006.1"/>
</dbReference>
<protein>
    <submittedName>
        <fullName evidence="1">Uncharacterized protein</fullName>
    </submittedName>
</protein>
<dbReference type="Proteomes" id="UP000481454">
    <property type="component" value="Unassembled WGS sequence"/>
</dbReference>
<dbReference type="EMBL" id="JAALLZ010000006">
    <property type="protein sequence ID" value="NGU31176.1"/>
    <property type="molecule type" value="Genomic_DNA"/>
</dbReference>
<proteinExistence type="predicted"/>